<protein>
    <submittedName>
        <fullName evidence="6">NUDIX hydrolase</fullName>
    </submittedName>
</protein>
<dbReference type="PRINTS" id="PR00502">
    <property type="entry name" value="NUDIXFAMILY"/>
</dbReference>
<evidence type="ECO:0000259" key="5">
    <source>
        <dbReference type="PROSITE" id="PS51462"/>
    </source>
</evidence>
<feature type="domain" description="Nudix hydrolase" evidence="5">
    <location>
        <begin position="24"/>
        <end position="167"/>
    </location>
</feature>
<evidence type="ECO:0000256" key="1">
    <source>
        <dbReference type="ARBA" id="ARBA00005582"/>
    </source>
</evidence>
<evidence type="ECO:0000256" key="4">
    <source>
        <dbReference type="SAM" id="MobiDB-lite"/>
    </source>
</evidence>
<dbReference type="Proteomes" id="UP001500503">
    <property type="component" value="Unassembled WGS sequence"/>
</dbReference>
<dbReference type="InterPro" id="IPR020084">
    <property type="entry name" value="NUDIX_hydrolase_CS"/>
</dbReference>
<dbReference type="InterPro" id="IPR000086">
    <property type="entry name" value="NUDIX_hydrolase_dom"/>
</dbReference>
<dbReference type="EMBL" id="BAABHF010000048">
    <property type="protein sequence ID" value="GAA4513363.1"/>
    <property type="molecule type" value="Genomic_DNA"/>
</dbReference>
<dbReference type="GO" id="GO:0016787">
    <property type="term" value="F:hydrolase activity"/>
    <property type="evidence" value="ECO:0007669"/>
    <property type="project" value="UniProtKB-KW"/>
</dbReference>
<proteinExistence type="inferred from homology"/>
<dbReference type="InterPro" id="IPR015797">
    <property type="entry name" value="NUDIX_hydrolase-like_dom_sf"/>
</dbReference>
<keyword evidence="2 3" id="KW-0378">Hydrolase</keyword>
<sequence>MPGYYHNAVPRPRNRRRLAGPPGPHHEETSAGGLVVDIAGAARAALIARYDRDGRLRWSLPKGHIEGAETIEEAAVREVEEETGIRGRIVARLGSIDYWFSASHARHAPPSRDRRVHKTVHHHLLLATGGVLSDTDPEVAEVAWVPLAEVAGRLAHADERRLVAHVPEILVAVT</sequence>
<evidence type="ECO:0000256" key="2">
    <source>
        <dbReference type="ARBA" id="ARBA00022801"/>
    </source>
</evidence>
<dbReference type="PANTHER" id="PTHR43736">
    <property type="entry name" value="ADP-RIBOSE PYROPHOSPHATASE"/>
    <property type="match status" value="1"/>
</dbReference>
<organism evidence="6 7">
    <name type="scientific">Actinoallomurus oryzae</name>
    <dbReference type="NCBI Taxonomy" id="502180"/>
    <lineage>
        <taxon>Bacteria</taxon>
        <taxon>Bacillati</taxon>
        <taxon>Actinomycetota</taxon>
        <taxon>Actinomycetes</taxon>
        <taxon>Streptosporangiales</taxon>
        <taxon>Thermomonosporaceae</taxon>
        <taxon>Actinoallomurus</taxon>
    </lineage>
</organism>
<feature type="region of interest" description="Disordered" evidence="4">
    <location>
        <begin position="1"/>
        <end position="32"/>
    </location>
</feature>
<dbReference type="InterPro" id="IPR020476">
    <property type="entry name" value="Nudix_hydrolase"/>
</dbReference>
<dbReference type="PANTHER" id="PTHR43736:SF1">
    <property type="entry name" value="DIHYDRONEOPTERIN TRIPHOSPHATE DIPHOSPHATASE"/>
    <property type="match status" value="1"/>
</dbReference>
<comment type="caution">
    <text evidence="6">The sequence shown here is derived from an EMBL/GenBank/DDBJ whole genome shotgun (WGS) entry which is preliminary data.</text>
</comment>
<dbReference type="PROSITE" id="PS00893">
    <property type="entry name" value="NUDIX_BOX"/>
    <property type="match status" value="1"/>
</dbReference>
<comment type="similarity">
    <text evidence="1 3">Belongs to the Nudix hydrolase family.</text>
</comment>
<accession>A0ABP8QYM1</accession>
<evidence type="ECO:0000313" key="7">
    <source>
        <dbReference type="Proteomes" id="UP001500503"/>
    </source>
</evidence>
<evidence type="ECO:0000256" key="3">
    <source>
        <dbReference type="RuleBase" id="RU003476"/>
    </source>
</evidence>
<dbReference type="Pfam" id="PF00293">
    <property type="entry name" value="NUDIX"/>
    <property type="match status" value="1"/>
</dbReference>
<dbReference type="PROSITE" id="PS51462">
    <property type="entry name" value="NUDIX"/>
    <property type="match status" value="1"/>
</dbReference>
<keyword evidence="7" id="KW-1185">Reference proteome</keyword>
<evidence type="ECO:0000313" key="6">
    <source>
        <dbReference type="EMBL" id="GAA4513363.1"/>
    </source>
</evidence>
<dbReference type="Gene3D" id="3.90.79.10">
    <property type="entry name" value="Nucleoside Triphosphate Pyrophosphohydrolase"/>
    <property type="match status" value="1"/>
</dbReference>
<reference evidence="7" key="1">
    <citation type="journal article" date="2019" name="Int. J. Syst. Evol. Microbiol.">
        <title>The Global Catalogue of Microorganisms (GCM) 10K type strain sequencing project: providing services to taxonomists for standard genome sequencing and annotation.</title>
        <authorList>
            <consortium name="The Broad Institute Genomics Platform"/>
            <consortium name="The Broad Institute Genome Sequencing Center for Infectious Disease"/>
            <person name="Wu L."/>
            <person name="Ma J."/>
        </authorList>
    </citation>
    <scope>NUCLEOTIDE SEQUENCE [LARGE SCALE GENOMIC DNA]</scope>
    <source>
        <strain evidence="7">JCM 17933</strain>
    </source>
</reference>
<gene>
    <name evidence="6" type="ORF">GCM10023191_080350</name>
</gene>
<dbReference type="SUPFAM" id="SSF55811">
    <property type="entry name" value="Nudix"/>
    <property type="match status" value="1"/>
</dbReference>
<name>A0ABP8QYM1_9ACTN</name>